<sequence length="346" mass="40140">MKNIKSSLKLIFTITLLGFLLNGCAGNREPQVTQYNSGIEKTEQWNQYNEYAIKNKQPILDFAATTLKYKFGDFTVTNYETFLASDPKVVIQTKWHNCNEKDIFEFKFYAPDGRFAHYDYFIPNRINTKWTIGRTLYLKGTPIEQLQGTWNLEIYVNGKFVINKEFNIVKFGKIEKAEKKVTIGFAPYWNSKDSTWNHNKSAPFYISCAALKDNPSMNIVPPFLILKDVGNPQFDYKKFKEQVEKDLLDNQGTIKSFLKLHPMDYIVMGKVKSAWNMSTHDTNFETLIIDTKAMEIIDTVETKISLGSGDFNIATRQKTEYLHPKRVKIYKQLYNDLANKINSLVK</sequence>
<keyword evidence="1" id="KW-0732">Signal</keyword>
<organism evidence="2 3">
    <name type="scientific">Arcobacter arenosus</name>
    <dbReference type="NCBI Taxonomy" id="2576037"/>
    <lineage>
        <taxon>Bacteria</taxon>
        <taxon>Pseudomonadati</taxon>
        <taxon>Campylobacterota</taxon>
        <taxon>Epsilonproteobacteria</taxon>
        <taxon>Campylobacterales</taxon>
        <taxon>Arcobacteraceae</taxon>
        <taxon>Arcobacter</taxon>
    </lineage>
</organism>
<dbReference type="AlphaFoldDB" id="A0A5R8Y4Z8"/>
<proteinExistence type="predicted"/>
<dbReference type="RefSeq" id="WP_138151557.1">
    <property type="nucleotide sequence ID" value="NZ_VANU01000001.1"/>
</dbReference>
<evidence type="ECO:0000256" key="1">
    <source>
        <dbReference type="SAM" id="SignalP"/>
    </source>
</evidence>
<evidence type="ECO:0008006" key="4">
    <source>
        <dbReference type="Google" id="ProtNLM"/>
    </source>
</evidence>
<feature type="chain" id="PRO_5024431034" description="DUF3859 domain-containing protein" evidence="1">
    <location>
        <begin position="26"/>
        <end position="346"/>
    </location>
</feature>
<name>A0A5R8Y4Z8_9BACT</name>
<evidence type="ECO:0000313" key="3">
    <source>
        <dbReference type="Proteomes" id="UP000308901"/>
    </source>
</evidence>
<comment type="caution">
    <text evidence="2">The sequence shown here is derived from an EMBL/GenBank/DDBJ whole genome shotgun (WGS) entry which is preliminary data.</text>
</comment>
<feature type="signal peptide" evidence="1">
    <location>
        <begin position="1"/>
        <end position="25"/>
    </location>
</feature>
<reference evidence="2 3" key="1">
    <citation type="submission" date="2019-05" db="EMBL/GenBank/DDBJ databases">
        <title>Arcobacter sp. nov., isolated from sea sediment.</title>
        <authorList>
            <person name="Kim W."/>
        </authorList>
    </citation>
    <scope>NUCLEOTIDE SEQUENCE [LARGE SCALE GENOMIC DNA]</scope>
    <source>
        <strain evidence="2 3">CAU 1517</strain>
    </source>
</reference>
<accession>A0A5R8Y4Z8</accession>
<evidence type="ECO:0000313" key="2">
    <source>
        <dbReference type="EMBL" id="TLP41155.1"/>
    </source>
</evidence>
<keyword evidence="3" id="KW-1185">Reference proteome</keyword>
<gene>
    <name evidence="2" type="ORF">FDK22_03790</name>
</gene>
<dbReference type="Proteomes" id="UP000308901">
    <property type="component" value="Unassembled WGS sequence"/>
</dbReference>
<dbReference type="EMBL" id="VANU01000001">
    <property type="protein sequence ID" value="TLP41155.1"/>
    <property type="molecule type" value="Genomic_DNA"/>
</dbReference>
<protein>
    <recommendedName>
        <fullName evidence="4">DUF3859 domain-containing protein</fullName>
    </recommendedName>
</protein>